<dbReference type="eggNOG" id="ENOG502QT3R">
    <property type="taxonomic scope" value="Eukaryota"/>
</dbReference>
<evidence type="ECO:0000259" key="1">
    <source>
        <dbReference type="Pfam" id="PF12697"/>
    </source>
</evidence>
<dbReference type="InterPro" id="IPR000073">
    <property type="entry name" value="AB_hydrolase_1"/>
</dbReference>
<dbReference type="STRING" id="590646.G3AZV0"/>
<dbReference type="HOGENOM" id="CLU_061432_0_0_1"/>
<dbReference type="PANTHER" id="PTHR43194">
    <property type="entry name" value="HYDROLASE ALPHA/BETA FOLD FAMILY"/>
    <property type="match status" value="1"/>
</dbReference>
<evidence type="ECO:0000313" key="2">
    <source>
        <dbReference type="EMBL" id="EGV65244.1"/>
    </source>
</evidence>
<dbReference type="EMBL" id="GL996514">
    <property type="protein sequence ID" value="EGV65244.1"/>
    <property type="molecule type" value="Genomic_DNA"/>
</dbReference>
<protein>
    <submittedName>
        <fullName evidence="3">Alpha/beta-hydrolase</fullName>
    </submittedName>
</protein>
<accession>G3AZV0</accession>
<keyword evidence="3" id="KW-0378">Hydrolase</keyword>
<dbReference type="Pfam" id="PF12697">
    <property type="entry name" value="Abhydrolase_6"/>
    <property type="match status" value="1"/>
</dbReference>
<dbReference type="AlphaFoldDB" id="G3AZV0"/>
<proteinExistence type="predicted"/>
<dbReference type="InterPro" id="IPR029058">
    <property type="entry name" value="AB_hydrolase_fold"/>
</dbReference>
<name>G3AZV0_CANTC</name>
<evidence type="ECO:0000313" key="4">
    <source>
        <dbReference type="Proteomes" id="UP000000707"/>
    </source>
</evidence>
<dbReference type="GeneID" id="18248696"/>
<dbReference type="KEGG" id="cten:18248696"/>
<organism evidence="4">
    <name type="scientific">Candida tenuis (strain ATCC 10573 / BCRC 21748 / CBS 615 / JCM 9827 / NBRC 10315 / NRRL Y-1498 / VKM Y-70)</name>
    <name type="common">Yeast</name>
    <name type="synonym">Yamadazyma tenuis</name>
    <dbReference type="NCBI Taxonomy" id="590646"/>
    <lineage>
        <taxon>Eukaryota</taxon>
        <taxon>Fungi</taxon>
        <taxon>Dikarya</taxon>
        <taxon>Ascomycota</taxon>
        <taxon>Saccharomycotina</taxon>
        <taxon>Pichiomycetes</taxon>
        <taxon>Debaryomycetaceae</taxon>
        <taxon>Yamadazyma</taxon>
    </lineage>
</organism>
<feature type="domain" description="AB hydrolase-1" evidence="1">
    <location>
        <begin position="55"/>
        <end position="332"/>
    </location>
</feature>
<gene>
    <name evidence="2" type="ORF">CANTEDRAFT_119372</name>
</gene>
<evidence type="ECO:0000313" key="3">
    <source>
        <dbReference type="EMBL" id="EGV65245.1"/>
    </source>
</evidence>
<dbReference type="Gene3D" id="3.40.50.1820">
    <property type="entry name" value="alpha/beta hydrolase"/>
    <property type="match status" value="1"/>
</dbReference>
<keyword evidence="4" id="KW-1185">Reference proteome</keyword>
<reference evidence="2 4" key="1">
    <citation type="journal article" date="2011" name="Proc. Natl. Acad. Sci. U.S.A.">
        <title>Comparative genomics of xylose-fermenting fungi for enhanced biofuel production.</title>
        <authorList>
            <person name="Wohlbach D.J."/>
            <person name="Kuo A."/>
            <person name="Sato T.K."/>
            <person name="Potts K.M."/>
            <person name="Salamov A.A."/>
            <person name="LaButti K.M."/>
            <person name="Sun H."/>
            <person name="Clum A."/>
            <person name="Pangilinan J.L."/>
            <person name="Lindquist E.A."/>
            <person name="Lucas S."/>
            <person name="Lapidus A."/>
            <person name="Jin M."/>
            <person name="Gunawan C."/>
            <person name="Balan V."/>
            <person name="Dale B.E."/>
            <person name="Jeffries T.W."/>
            <person name="Zinkel R."/>
            <person name="Barry K.W."/>
            <person name="Grigoriev I.V."/>
            <person name="Gasch A.P."/>
        </authorList>
    </citation>
    <scope>NUCLEOTIDE SEQUENCE [LARGE SCALE GENOMIC DNA]</scope>
    <source>
        <strain evidence="2">ATCC 10573</strain>
        <strain evidence="4">ATCC 10573 / BCRC 21748 / CBS 615 / JCM 9827 / NBRC 10315 / NRRL Y-1498 / VKM Y-70</strain>
    </source>
</reference>
<dbReference type="PANTHER" id="PTHR43194:SF2">
    <property type="entry name" value="PEROXISOMAL MEMBRANE PROTEIN LPX1"/>
    <property type="match status" value="1"/>
</dbReference>
<sequence length="392" mass="45358">MSQLYTQEKKTISAHTPRLPGTTLLAEDQRRLKLVYHKFTTTTPRFTTDQVRINVLFTHGTGMNKSVWNYHIRRLYEESTAASTWYLGSVIAFDNIAHGDSAMLNNDILGWTNGWTDGGKDIIKIVQHEIDTTGDFVNGKYSKNIAVGHSLGGHQTLMAGYLEPHLFDVVIPIEAPYYYDLSQRDRYIGVFKKVSRLIQDEFDTLEDFYTYYRKYSFYQTMQPEVLSEMLEDEYYTVYDPATNTTKYRSKASKQRQASCYFSSMYNLKKSYTMVPLLECKCVFVEGEKATWNPPQATKYFQDTADPNALLKVHTVPGGTHMCFGEKPDELVAMLKQLFEDRSKFALDAVKFYPESIYHNDKKKILDHQFGLVMAGRDYEAINFYDKPDYPKL</sequence>
<dbReference type="Proteomes" id="UP000000707">
    <property type="component" value="Unassembled WGS sequence"/>
</dbReference>
<dbReference type="InterPro" id="IPR050228">
    <property type="entry name" value="Carboxylesterase_BioH"/>
</dbReference>
<dbReference type="GO" id="GO:0016787">
    <property type="term" value="F:hydrolase activity"/>
    <property type="evidence" value="ECO:0007669"/>
    <property type="project" value="UniProtKB-KW"/>
</dbReference>
<dbReference type="EMBL" id="GL996514">
    <property type="protein sequence ID" value="EGV65245.1"/>
    <property type="molecule type" value="Genomic_DNA"/>
</dbReference>
<dbReference type="RefSeq" id="XP_006684931.1">
    <property type="nucleotide sequence ID" value="XM_006684868.1"/>
</dbReference>
<dbReference type="SUPFAM" id="SSF53474">
    <property type="entry name" value="alpha/beta-Hydrolases"/>
    <property type="match status" value="1"/>
</dbReference>